<proteinExistence type="predicted"/>
<dbReference type="PROSITE" id="PS51077">
    <property type="entry name" value="HTH_ICLR"/>
    <property type="match status" value="1"/>
</dbReference>
<reference evidence="6" key="1">
    <citation type="journal article" date="2014" name="Int. J. Syst. Evol. Microbiol.">
        <title>Complete genome sequence of Corynebacterium casei LMG S-19264T (=DSM 44701T), isolated from a smear-ripened cheese.</title>
        <authorList>
            <consortium name="US DOE Joint Genome Institute (JGI-PGF)"/>
            <person name="Walter F."/>
            <person name="Albersmeier A."/>
            <person name="Kalinowski J."/>
            <person name="Ruckert C."/>
        </authorList>
    </citation>
    <scope>NUCLEOTIDE SEQUENCE</scope>
    <source>
        <strain evidence="6">JCM 31311</strain>
    </source>
</reference>
<comment type="caution">
    <text evidence="6">The sequence shown here is derived from an EMBL/GenBank/DDBJ whole genome shotgun (WGS) entry which is preliminary data.</text>
</comment>
<dbReference type="SMART" id="SM00346">
    <property type="entry name" value="HTH_ICLR"/>
    <property type="match status" value="1"/>
</dbReference>
<keyword evidence="3" id="KW-0804">Transcription</keyword>
<evidence type="ECO:0000256" key="3">
    <source>
        <dbReference type="ARBA" id="ARBA00023163"/>
    </source>
</evidence>
<dbReference type="EMBL" id="BMQL01000016">
    <property type="protein sequence ID" value="GGR14262.1"/>
    <property type="molecule type" value="Genomic_DNA"/>
</dbReference>
<evidence type="ECO:0000259" key="5">
    <source>
        <dbReference type="PROSITE" id="PS51078"/>
    </source>
</evidence>
<dbReference type="InterPro" id="IPR005471">
    <property type="entry name" value="Tscrpt_reg_IclR_N"/>
</dbReference>
<dbReference type="InterPro" id="IPR029016">
    <property type="entry name" value="GAF-like_dom_sf"/>
</dbReference>
<keyword evidence="1" id="KW-0805">Transcription regulation</keyword>
<sequence length="259" mass="27917">MLSTVSRAFEVLSLFTPDESQWGATGVARRLDLSKSSAHDLLRSLWELGMLERQPGGQYHLGLGLLALSQQVASVQPWLGAARREMAALAHQTGEIIHLSVLHHGSLLHLEDAHPPGGGEHLGVPPPGLASAQVPPQCSAMGKALLSALPWPQVLELIQRQGLGSLTVNSINTADELQTELQRVRERGYAYDVEEAFPGVCCIAVPVRGAGGQVKAAMSMSVPSPRFAQLKQERRAQLLEAGYHLERVLNAEEALLMAQ</sequence>
<name>A0A918CAI5_9DEIO</name>
<feature type="domain" description="IclR-ED" evidence="5">
    <location>
        <begin position="64"/>
        <end position="259"/>
    </location>
</feature>
<dbReference type="AlphaFoldDB" id="A0A918CAI5"/>
<dbReference type="GO" id="GO:0003700">
    <property type="term" value="F:DNA-binding transcription factor activity"/>
    <property type="evidence" value="ECO:0007669"/>
    <property type="project" value="TreeGrafter"/>
</dbReference>
<accession>A0A918CAI5</accession>
<protein>
    <submittedName>
        <fullName evidence="6">IclR family transcriptional regulator</fullName>
    </submittedName>
</protein>
<evidence type="ECO:0000256" key="1">
    <source>
        <dbReference type="ARBA" id="ARBA00023015"/>
    </source>
</evidence>
<dbReference type="InterPro" id="IPR036390">
    <property type="entry name" value="WH_DNA-bd_sf"/>
</dbReference>
<keyword evidence="7" id="KW-1185">Reference proteome</keyword>
<dbReference type="FunFam" id="1.10.10.10:FF:000056">
    <property type="entry name" value="IclR family transcriptional regulator"/>
    <property type="match status" value="1"/>
</dbReference>
<dbReference type="InterPro" id="IPR014757">
    <property type="entry name" value="Tscrpt_reg_IclR_C"/>
</dbReference>
<dbReference type="Gene3D" id="3.30.450.40">
    <property type="match status" value="1"/>
</dbReference>
<evidence type="ECO:0000313" key="6">
    <source>
        <dbReference type="EMBL" id="GGR14262.1"/>
    </source>
</evidence>
<dbReference type="PANTHER" id="PTHR30136">
    <property type="entry name" value="HELIX-TURN-HELIX TRANSCRIPTIONAL REGULATOR, ICLR FAMILY"/>
    <property type="match status" value="1"/>
</dbReference>
<dbReference type="SUPFAM" id="SSF55781">
    <property type="entry name" value="GAF domain-like"/>
    <property type="match status" value="1"/>
</dbReference>
<dbReference type="Pfam" id="PF01614">
    <property type="entry name" value="IclR_C"/>
    <property type="match status" value="1"/>
</dbReference>
<evidence type="ECO:0000256" key="2">
    <source>
        <dbReference type="ARBA" id="ARBA00023125"/>
    </source>
</evidence>
<dbReference type="InterPro" id="IPR050707">
    <property type="entry name" value="HTH_MetabolicPath_Reg"/>
</dbReference>
<dbReference type="PANTHER" id="PTHR30136:SF2">
    <property type="entry name" value="TRANSCRIPTIONAL REGULATOR ICLR"/>
    <property type="match status" value="1"/>
</dbReference>
<organism evidence="6 7">
    <name type="scientific">Deinococcus ruber</name>
    <dbReference type="NCBI Taxonomy" id="1848197"/>
    <lineage>
        <taxon>Bacteria</taxon>
        <taxon>Thermotogati</taxon>
        <taxon>Deinococcota</taxon>
        <taxon>Deinococci</taxon>
        <taxon>Deinococcales</taxon>
        <taxon>Deinococcaceae</taxon>
        <taxon>Deinococcus</taxon>
    </lineage>
</organism>
<dbReference type="Proteomes" id="UP000603865">
    <property type="component" value="Unassembled WGS sequence"/>
</dbReference>
<dbReference type="Gene3D" id="1.10.10.10">
    <property type="entry name" value="Winged helix-like DNA-binding domain superfamily/Winged helix DNA-binding domain"/>
    <property type="match status" value="1"/>
</dbReference>
<gene>
    <name evidence="6" type="ORF">GCM10008957_28870</name>
</gene>
<dbReference type="GO" id="GO:0003677">
    <property type="term" value="F:DNA binding"/>
    <property type="evidence" value="ECO:0007669"/>
    <property type="project" value="UniProtKB-KW"/>
</dbReference>
<evidence type="ECO:0000259" key="4">
    <source>
        <dbReference type="PROSITE" id="PS51077"/>
    </source>
</evidence>
<feature type="domain" description="HTH iclR-type" evidence="4">
    <location>
        <begin position="2"/>
        <end position="63"/>
    </location>
</feature>
<dbReference type="RefSeq" id="WP_189091217.1">
    <property type="nucleotide sequence ID" value="NZ_BMQL01000016.1"/>
</dbReference>
<evidence type="ECO:0000313" key="7">
    <source>
        <dbReference type="Proteomes" id="UP000603865"/>
    </source>
</evidence>
<keyword evidence="2" id="KW-0238">DNA-binding</keyword>
<reference evidence="6" key="2">
    <citation type="submission" date="2020-09" db="EMBL/GenBank/DDBJ databases">
        <authorList>
            <person name="Sun Q."/>
            <person name="Ohkuma M."/>
        </authorList>
    </citation>
    <scope>NUCLEOTIDE SEQUENCE</scope>
    <source>
        <strain evidence="6">JCM 31311</strain>
    </source>
</reference>
<dbReference type="PROSITE" id="PS51078">
    <property type="entry name" value="ICLR_ED"/>
    <property type="match status" value="1"/>
</dbReference>
<dbReference type="InterPro" id="IPR036388">
    <property type="entry name" value="WH-like_DNA-bd_sf"/>
</dbReference>
<dbReference type="Pfam" id="PF09339">
    <property type="entry name" value="HTH_IclR"/>
    <property type="match status" value="1"/>
</dbReference>
<dbReference type="GO" id="GO:0045892">
    <property type="term" value="P:negative regulation of DNA-templated transcription"/>
    <property type="evidence" value="ECO:0007669"/>
    <property type="project" value="TreeGrafter"/>
</dbReference>
<dbReference type="SUPFAM" id="SSF46785">
    <property type="entry name" value="Winged helix' DNA-binding domain"/>
    <property type="match status" value="1"/>
</dbReference>